<name>A0A0P7CAI5_9BACT</name>
<keyword evidence="1" id="KW-0472">Membrane</keyword>
<dbReference type="EMBL" id="LGTQ01000005">
    <property type="protein sequence ID" value="KPM49683.1"/>
    <property type="molecule type" value="Genomic_DNA"/>
</dbReference>
<accession>A0A0P7CAI5</accession>
<keyword evidence="3" id="KW-1185">Reference proteome</keyword>
<organism evidence="2 3">
    <name type="scientific">Jiulongibacter sediminis</name>
    <dbReference type="NCBI Taxonomy" id="1605367"/>
    <lineage>
        <taxon>Bacteria</taxon>
        <taxon>Pseudomonadati</taxon>
        <taxon>Bacteroidota</taxon>
        <taxon>Cytophagia</taxon>
        <taxon>Cytophagales</taxon>
        <taxon>Leadbetterellaceae</taxon>
        <taxon>Jiulongibacter</taxon>
    </lineage>
</organism>
<comment type="caution">
    <text evidence="2">The sequence shown here is derived from an EMBL/GenBank/DDBJ whole genome shotgun (WGS) entry which is preliminary data.</text>
</comment>
<dbReference type="OrthoDB" id="327431at2"/>
<feature type="transmembrane region" description="Helical" evidence="1">
    <location>
        <begin position="168"/>
        <end position="188"/>
    </location>
</feature>
<dbReference type="AlphaFoldDB" id="A0A0P7CAI5"/>
<protein>
    <recommendedName>
        <fullName evidence="4">Metal-dependent hydrolase</fullName>
    </recommendedName>
</protein>
<proteinExistence type="predicted"/>
<evidence type="ECO:0000313" key="3">
    <source>
        <dbReference type="Proteomes" id="UP000050454"/>
    </source>
</evidence>
<feature type="transmembrane region" description="Helical" evidence="1">
    <location>
        <begin position="97"/>
        <end position="115"/>
    </location>
</feature>
<dbReference type="RefSeq" id="WP_055143984.1">
    <property type="nucleotide sequence ID" value="NZ_JXSZ01000005.1"/>
</dbReference>
<evidence type="ECO:0000256" key="1">
    <source>
        <dbReference type="SAM" id="Phobius"/>
    </source>
</evidence>
<feature type="transmembrane region" description="Helical" evidence="1">
    <location>
        <begin position="21"/>
        <end position="43"/>
    </location>
</feature>
<keyword evidence="1" id="KW-1133">Transmembrane helix</keyword>
<feature type="transmembrane region" description="Helical" evidence="1">
    <location>
        <begin position="139"/>
        <end position="156"/>
    </location>
</feature>
<dbReference type="STRING" id="1605367.AFM12_03580"/>
<sequence length="220" mass="24469">MFVGHYAAAFALKGKEKGASLGALFIATQFVDILFFPFALLGIEELNFQSGISEVNNLDLAHVPFTHGLLGSVIWAVLCYFLYVLFLKKGDLNAKKIGLVMAVGVLSHWFADLIAHTPDLPIISGEPKLGFGLWYNKEATFFTEAGLLILSLIYYNKRTVAVNTLGKYASIGFVLFLILANYINFYVLPQEENLLNLTISALASYLFFAGLAWWIDKKRI</sequence>
<feature type="transmembrane region" description="Helical" evidence="1">
    <location>
        <begin position="63"/>
        <end position="85"/>
    </location>
</feature>
<evidence type="ECO:0008006" key="4">
    <source>
        <dbReference type="Google" id="ProtNLM"/>
    </source>
</evidence>
<keyword evidence="1" id="KW-0812">Transmembrane</keyword>
<gene>
    <name evidence="2" type="ORF">AFM12_03580</name>
</gene>
<dbReference type="Proteomes" id="UP000050454">
    <property type="component" value="Unassembled WGS sequence"/>
</dbReference>
<reference evidence="2 3" key="1">
    <citation type="submission" date="2015-07" db="EMBL/GenBank/DDBJ databases">
        <title>The draft genome sequence of Leadbetterella sp. JN14-9.</title>
        <authorList>
            <person name="Liu Y."/>
            <person name="Du J."/>
            <person name="Shao Z."/>
        </authorList>
    </citation>
    <scope>NUCLEOTIDE SEQUENCE [LARGE SCALE GENOMIC DNA]</scope>
    <source>
        <strain evidence="2 3">JN14-9</strain>
    </source>
</reference>
<evidence type="ECO:0000313" key="2">
    <source>
        <dbReference type="EMBL" id="KPM49683.1"/>
    </source>
</evidence>
<feature type="transmembrane region" description="Helical" evidence="1">
    <location>
        <begin position="194"/>
        <end position="215"/>
    </location>
</feature>